<feature type="signal peptide" evidence="2">
    <location>
        <begin position="1"/>
        <end position="20"/>
    </location>
</feature>
<evidence type="ECO:0000313" key="5">
    <source>
        <dbReference type="Proteomes" id="UP000282438"/>
    </source>
</evidence>
<dbReference type="OrthoDB" id="6495095at2"/>
<dbReference type="PANTHER" id="PTHR30535:SF34">
    <property type="entry name" value="MOLYBDATE-BINDING PROTEIN MOLA"/>
    <property type="match status" value="1"/>
</dbReference>
<name>A0A3S8ZVG0_9NEIS</name>
<protein>
    <submittedName>
        <fullName evidence="4">Cobalamin-binding protein</fullName>
    </submittedName>
</protein>
<keyword evidence="1 2" id="KW-0732">Signal</keyword>
<gene>
    <name evidence="4" type="ORF">EJO50_14130</name>
</gene>
<dbReference type="AlphaFoldDB" id="A0A3S8ZVG0"/>
<dbReference type="Proteomes" id="UP000282438">
    <property type="component" value="Chromosome"/>
</dbReference>
<evidence type="ECO:0000313" key="4">
    <source>
        <dbReference type="EMBL" id="AZN37510.1"/>
    </source>
</evidence>
<evidence type="ECO:0000256" key="1">
    <source>
        <dbReference type="ARBA" id="ARBA00022729"/>
    </source>
</evidence>
<dbReference type="EMBL" id="CP034433">
    <property type="protein sequence ID" value="AZN37510.1"/>
    <property type="molecule type" value="Genomic_DNA"/>
</dbReference>
<organism evidence="4 5">
    <name type="scientific">Iodobacter ciconiae</name>
    <dbReference type="NCBI Taxonomy" id="2496266"/>
    <lineage>
        <taxon>Bacteria</taxon>
        <taxon>Pseudomonadati</taxon>
        <taxon>Pseudomonadota</taxon>
        <taxon>Betaproteobacteria</taxon>
        <taxon>Neisseriales</taxon>
        <taxon>Chitinibacteraceae</taxon>
        <taxon>Iodobacter</taxon>
    </lineage>
</organism>
<keyword evidence="5" id="KW-1185">Reference proteome</keyword>
<dbReference type="NCBIfam" id="NF038402">
    <property type="entry name" value="TroA_like"/>
    <property type="match status" value="1"/>
</dbReference>
<dbReference type="InterPro" id="IPR050902">
    <property type="entry name" value="ABC_Transporter_SBP"/>
</dbReference>
<sequence length="287" mass="31804">MKHIRYAAFASLLLAHAAIASVSVKDDRGQTITLAKPAQRIISLAPHATEDLFAIGAGKLIVGAVNHSDYPPEANKIERIGGYNGFDLERIRALKPDLIVAWQSGNPVKQLAQIETLGLPVFYTFSKKLEDVPTVMERLGVLTAKESKAQTAAGKYRSSLATLEKKYTGRKPVRVFYQVWDRPLMTINREQIISDAMRLCGGINVFAALPALVPTIDDEAVLAANPDIIVTSGEPGVKDSWLNRWRRWPNLKANKHLYILPKDLLNRMGPRLVEGTEKLCEAIDKTR</sequence>
<dbReference type="InterPro" id="IPR054828">
    <property type="entry name" value="Vit_B12_bind_prot"/>
</dbReference>
<dbReference type="SUPFAM" id="SSF53807">
    <property type="entry name" value="Helical backbone' metal receptor"/>
    <property type="match status" value="1"/>
</dbReference>
<dbReference type="Pfam" id="PF01497">
    <property type="entry name" value="Peripla_BP_2"/>
    <property type="match status" value="1"/>
</dbReference>
<dbReference type="RefSeq" id="WP_125975213.1">
    <property type="nucleotide sequence ID" value="NZ_CP034433.1"/>
</dbReference>
<dbReference type="PANTHER" id="PTHR30535">
    <property type="entry name" value="VITAMIN B12-BINDING PROTEIN"/>
    <property type="match status" value="1"/>
</dbReference>
<dbReference type="InterPro" id="IPR002491">
    <property type="entry name" value="ABC_transptr_periplasmic_BD"/>
</dbReference>
<reference evidence="4 5" key="1">
    <citation type="submission" date="2018-12" db="EMBL/GenBank/DDBJ databases">
        <title>Complete genome sequence of Iodobacter sp. H11R3.</title>
        <authorList>
            <person name="Bae J.-W."/>
        </authorList>
    </citation>
    <scope>NUCLEOTIDE SEQUENCE [LARGE SCALE GENOMIC DNA]</scope>
    <source>
        <strain evidence="4 5">H11R3</strain>
    </source>
</reference>
<accession>A0A3S8ZVG0</accession>
<feature type="chain" id="PRO_5019532437" evidence="2">
    <location>
        <begin position="21"/>
        <end position="287"/>
    </location>
</feature>
<dbReference type="Gene3D" id="3.40.50.1980">
    <property type="entry name" value="Nitrogenase molybdenum iron protein domain"/>
    <property type="match status" value="2"/>
</dbReference>
<evidence type="ECO:0000256" key="2">
    <source>
        <dbReference type="SAM" id="SignalP"/>
    </source>
</evidence>
<dbReference type="CDD" id="cd01144">
    <property type="entry name" value="BtuF"/>
    <property type="match status" value="1"/>
</dbReference>
<dbReference type="KEGG" id="iod:EJO50_14130"/>
<feature type="domain" description="Fe/B12 periplasmic-binding" evidence="3">
    <location>
        <begin position="40"/>
        <end position="287"/>
    </location>
</feature>
<dbReference type="PROSITE" id="PS50983">
    <property type="entry name" value="FE_B12_PBP"/>
    <property type="match status" value="1"/>
</dbReference>
<dbReference type="GO" id="GO:0071281">
    <property type="term" value="P:cellular response to iron ion"/>
    <property type="evidence" value="ECO:0007669"/>
    <property type="project" value="TreeGrafter"/>
</dbReference>
<evidence type="ECO:0000259" key="3">
    <source>
        <dbReference type="PROSITE" id="PS50983"/>
    </source>
</evidence>
<proteinExistence type="predicted"/>